<evidence type="ECO:0000313" key="8">
    <source>
        <dbReference type="Proteomes" id="UP001065174"/>
    </source>
</evidence>
<dbReference type="InterPro" id="IPR013325">
    <property type="entry name" value="RNA_pol_sigma_r2"/>
</dbReference>
<feature type="domain" description="RNA polymerase sigma-70 region 2" evidence="5">
    <location>
        <begin position="24"/>
        <end position="92"/>
    </location>
</feature>
<reference evidence="7" key="1">
    <citation type="submission" date="2022-09" db="EMBL/GenBank/DDBJ databases">
        <title>Comparative genomics and taxonomic characterization of three novel marine species of genus Reichenbachiella exhibiting antioxidant and polysaccharide degradation activities.</title>
        <authorList>
            <person name="Muhammad N."/>
            <person name="Lee Y.-J."/>
            <person name="Ko J."/>
            <person name="Kim S.-G."/>
        </authorList>
    </citation>
    <scope>NUCLEOTIDE SEQUENCE</scope>
    <source>
        <strain evidence="7">BKB1-1</strain>
    </source>
</reference>
<proteinExistence type="inferred from homology"/>
<evidence type="ECO:0000259" key="5">
    <source>
        <dbReference type="Pfam" id="PF04542"/>
    </source>
</evidence>
<dbReference type="InterPro" id="IPR039425">
    <property type="entry name" value="RNA_pol_sigma-70-like"/>
</dbReference>
<keyword evidence="8" id="KW-1185">Reference proteome</keyword>
<evidence type="ECO:0000259" key="6">
    <source>
        <dbReference type="Pfam" id="PF08281"/>
    </source>
</evidence>
<evidence type="ECO:0000256" key="1">
    <source>
        <dbReference type="ARBA" id="ARBA00010641"/>
    </source>
</evidence>
<dbReference type="Gene3D" id="1.10.1740.10">
    <property type="match status" value="1"/>
</dbReference>
<dbReference type="SUPFAM" id="SSF88659">
    <property type="entry name" value="Sigma3 and sigma4 domains of RNA polymerase sigma factors"/>
    <property type="match status" value="1"/>
</dbReference>
<accession>A0ABY6CK35</accession>
<dbReference type="Pfam" id="PF08281">
    <property type="entry name" value="Sigma70_r4_2"/>
    <property type="match status" value="1"/>
</dbReference>
<evidence type="ECO:0000256" key="3">
    <source>
        <dbReference type="ARBA" id="ARBA00023082"/>
    </source>
</evidence>
<evidence type="ECO:0000256" key="4">
    <source>
        <dbReference type="ARBA" id="ARBA00023163"/>
    </source>
</evidence>
<dbReference type="InterPro" id="IPR013324">
    <property type="entry name" value="RNA_pol_sigma_r3/r4-like"/>
</dbReference>
<name>A0ABY6CK35_9BACT</name>
<keyword evidence="4" id="KW-0804">Transcription</keyword>
<feature type="domain" description="RNA polymerase sigma factor 70 region 4 type 2" evidence="6">
    <location>
        <begin position="120"/>
        <end position="172"/>
    </location>
</feature>
<dbReference type="SUPFAM" id="SSF88946">
    <property type="entry name" value="Sigma2 domain of RNA polymerase sigma factors"/>
    <property type="match status" value="1"/>
</dbReference>
<dbReference type="CDD" id="cd06171">
    <property type="entry name" value="Sigma70_r4"/>
    <property type="match status" value="1"/>
</dbReference>
<dbReference type="NCBIfam" id="TIGR02937">
    <property type="entry name" value="sigma70-ECF"/>
    <property type="match status" value="1"/>
</dbReference>
<dbReference type="PANTHER" id="PTHR43133">
    <property type="entry name" value="RNA POLYMERASE ECF-TYPE SIGMA FACTO"/>
    <property type="match status" value="1"/>
</dbReference>
<dbReference type="PANTHER" id="PTHR43133:SF51">
    <property type="entry name" value="RNA POLYMERASE SIGMA FACTOR"/>
    <property type="match status" value="1"/>
</dbReference>
<dbReference type="Gene3D" id="1.10.10.10">
    <property type="entry name" value="Winged helix-like DNA-binding domain superfamily/Winged helix DNA-binding domain"/>
    <property type="match status" value="1"/>
</dbReference>
<dbReference type="InterPro" id="IPR013249">
    <property type="entry name" value="RNA_pol_sigma70_r4_t2"/>
</dbReference>
<gene>
    <name evidence="7" type="ORF">N6H18_11035</name>
</gene>
<sequence length="179" mass="21150">MHTEEHFISLIQNTSTKREGFRLLVKAFEKPLYSVIRKMVIDHDETKDVLQDTFVKVWENLDSFKAESKIYTWVYRVAVNHCLQYLKKKQRRNLFNSGVNEEMMMQLESNESISGDEIQLKLQKAILKLPDKQRLVFNLKYYEEMSYEQMAEITETSSGALRASYHQAVKKIETMIQEG</sequence>
<dbReference type="InterPro" id="IPR036388">
    <property type="entry name" value="WH-like_DNA-bd_sf"/>
</dbReference>
<protein>
    <submittedName>
        <fullName evidence="7">Sigma-70 family RNA polymerase sigma factor</fullName>
    </submittedName>
</protein>
<dbReference type="RefSeq" id="WP_262308332.1">
    <property type="nucleotide sequence ID" value="NZ_CP106679.1"/>
</dbReference>
<comment type="similarity">
    <text evidence="1">Belongs to the sigma-70 factor family. ECF subfamily.</text>
</comment>
<keyword evidence="2" id="KW-0805">Transcription regulation</keyword>
<evidence type="ECO:0000256" key="2">
    <source>
        <dbReference type="ARBA" id="ARBA00023015"/>
    </source>
</evidence>
<dbReference type="InterPro" id="IPR014284">
    <property type="entry name" value="RNA_pol_sigma-70_dom"/>
</dbReference>
<evidence type="ECO:0000313" key="7">
    <source>
        <dbReference type="EMBL" id="UXP30886.1"/>
    </source>
</evidence>
<dbReference type="InterPro" id="IPR007627">
    <property type="entry name" value="RNA_pol_sigma70_r2"/>
</dbReference>
<keyword evidence="3" id="KW-0731">Sigma factor</keyword>
<organism evidence="7 8">
    <name type="scientific">Reichenbachiella agarivorans</name>
    <dbReference type="NCBI Taxonomy" id="2979464"/>
    <lineage>
        <taxon>Bacteria</taxon>
        <taxon>Pseudomonadati</taxon>
        <taxon>Bacteroidota</taxon>
        <taxon>Cytophagia</taxon>
        <taxon>Cytophagales</taxon>
        <taxon>Reichenbachiellaceae</taxon>
        <taxon>Reichenbachiella</taxon>
    </lineage>
</organism>
<dbReference type="Proteomes" id="UP001065174">
    <property type="component" value="Chromosome"/>
</dbReference>
<dbReference type="Pfam" id="PF04542">
    <property type="entry name" value="Sigma70_r2"/>
    <property type="match status" value="1"/>
</dbReference>
<dbReference type="EMBL" id="CP106679">
    <property type="protein sequence ID" value="UXP30886.1"/>
    <property type="molecule type" value="Genomic_DNA"/>
</dbReference>